<proteinExistence type="predicted"/>
<sequence>MASVGDFEELSVFAAVTSDDAWCAYGAVPDLPRREGVSLVACVSPEEFVKSGIPINLETPELTIHAIVLPDNFRGEIDETWERVNDSLAVSYEQ</sequence>
<protein>
    <submittedName>
        <fullName evidence="1">Uncharacterized protein</fullName>
    </submittedName>
</protein>
<dbReference type="EMBL" id="BAAAKW010000031">
    <property type="protein sequence ID" value="GAA1219219.1"/>
    <property type="molecule type" value="Genomic_DNA"/>
</dbReference>
<accession>A0ABN1VPN7</accession>
<keyword evidence="2" id="KW-1185">Reference proteome</keyword>
<gene>
    <name evidence="1" type="ORF">GCM10009655_18410</name>
</gene>
<dbReference type="RefSeq" id="WP_343925211.1">
    <property type="nucleotide sequence ID" value="NZ_BAAAKW010000031.1"/>
</dbReference>
<dbReference type="Proteomes" id="UP001500943">
    <property type="component" value="Unassembled WGS sequence"/>
</dbReference>
<evidence type="ECO:0000313" key="1">
    <source>
        <dbReference type="EMBL" id="GAA1219219.1"/>
    </source>
</evidence>
<name>A0ABN1VPN7_9MICO</name>
<organism evidence="1 2">
    <name type="scientific">Rhodoglobus aureus</name>
    <dbReference type="NCBI Taxonomy" id="191497"/>
    <lineage>
        <taxon>Bacteria</taxon>
        <taxon>Bacillati</taxon>
        <taxon>Actinomycetota</taxon>
        <taxon>Actinomycetes</taxon>
        <taxon>Micrococcales</taxon>
        <taxon>Microbacteriaceae</taxon>
        <taxon>Rhodoglobus</taxon>
    </lineage>
</organism>
<reference evidence="1 2" key="1">
    <citation type="journal article" date="2019" name="Int. J. Syst. Evol. Microbiol.">
        <title>The Global Catalogue of Microorganisms (GCM) 10K type strain sequencing project: providing services to taxonomists for standard genome sequencing and annotation.</title>
        <authorList>
            <consortium name="The Broad Institute Genomics Platform"/>
            <consortium name="The Broad Institute Genome Sequencing Center for Infectious Disease"/>
            <person name="Wu L."/>
            <person name="Ma J."/>
        </authorList>
    </citation>
    <scope>NUCLEOTIDE SEQUENCE [LARGE SCALE GENOMIC DNA]</scope>
    <source>
        <strain evidence="1 2">JCM 12762</strain>
    </source>
</reference>
<evidence type="ECO:0000313" key="2">
    <source>
        <dbReference type="Proteomes" id="UP001500943"/>
    </source>
</evidence>
<comment type="caution">
    <text evidence="1">The sequence shown here is derived from an EMBL/GenBank/DDBJ whole genome shotgun (WGS) entry which is preliminary data.</text>
</comment>